<proteinExistence type="predicted"/>
<dbReference type="EMBL" id="MN739518">
    <property type="protein sequence ID" value="QHT09886.1"/>
    <property type="molecule type" value="Genomic_DNA"/>
</dbReference>
<sequence>MRTRTTILNNNSIIIQKQDNQERIMRALQIYNLHWGLEEKQIRKFRFQQQCGHRLHNTILLEFGYFFLLRKYNETISNILFKGERFDHVFMVMKHWSIRLLEHHRFPISFCDRLGDGLDEMYEQKRMDQQRDRQLRRLTRSSTGYLFFYTHDYLEEHAYFYFETTKGRNCLRNVDSILAL</sequence>
<protein>
    <submittedName>
        <fullName evidence="1">Uncharacterized protein</fullName>
    </submittedName>
</protein>
<reference evidence="1" key="1">
    <citation type="journal article" date="2020" name="Nature">
        <title>Giant virus diversity and host interactions through global metagenomics.</title>
        <authorList>
            <person name="Schulz F."/>
            <person name="Roux S."/>
            <person name="Paez-Espino D."/>
            <person name="Jungbluth S."/>
            <person name="Walsh D.A."/>
            <person name="Denef V.J."/>
            <person name="McMahon K.D."/>
            <person name="Konstantinidis K.T."/>
            <person name="Eloe-Fadrosh E.A."/>
            <person name="Kyrpides N.C."/>
            <person name="Woyke T."/>
        </authorList>
    </citation>
    <scope>NUCLEOTIDE SEQUENCE</scope>
    <source>
        <strain evidence="1">GVMAG-M-3300023174-104</strain>
    </source>
</reference>
<accession>A0A6C0CYI4</accession>
<name>A0A6C0CYI4_9ZZZZ</name>
<dbReference type="AlphaFoldDB" id="A0A6C0CYI4"/>
<evidence type="ECO:0000313" key="1">
    <source>
        <dbReference type="EMBL" id="QHT09886.1"/>
    </source>
</evidence>
<organism evidence="1">
    <name type="scientific">viral metagenome</name>
    <dbReference type="NCBI Taxonomy" id="1070528"/>
    <lineage>
        <taxon>unclassified sequences</taxon>
        <taxon>metagenomes</taxon>
        <taxon>organismal metagenomes</taxon>
    </lineage>
</organism>